<reference evidence="7 8" key="1">
    <citation type="submission" date="2024-10" db="EMBL/GenBank/DDBJ databases">
        <authorList>
            <person name="Kim D."/>
        </authorList>
    </citation>
    <scope>NUCLEOTIDE SEQUENCE [LARGE SCALE GENOMIC DNA]</scope>
    <source>
        <strain evidence="7">BH-2024</strain>
    </source>
</reference>
<sequence length="398" mass="45562">MLIEISFPMELGIFPSDFLFFLLLSVFFSLLLILPSDALHLAGFTIPKIFANFLGDERLHFVEYHLRRTLLTAFIHSAIPFLCFVGLGLSIDQPVFSHSPNNFIQWLSLFSLLIVAASIAILSFCRSNNYERHPLVHTLRKLSEDQNWQTLAREIDDEVRAPLLFTILYKDCSRVLVTRLWLIKVTNYAIQLAPISDSQFLVIRSTSLQNTLSDQQNHPALQLVNNMVQSNDHIIDVQIRSISGRFKTFQIRVRSQQELDNLRDQLGRQIGVLDSLVLPQPMHELFVDAFLAEIRKNPRVTDIDLDELEPCFSCSQTIAQVKLVKRCVDSVEQSEENCRSCACKPNWCARCMGRIFASKQNQQMPEIWMAGRAPCPTCRATFCVLDVCLLERKNQGDE</sequence>
<keyword evidence="5 6" id="KW-0472">Membrane</keyword>
<dbReference type="AlphaFoldDB" id="A0ABD2LC00"/>
<comment type="subcellular location">
    <subcellularLocation>
        <location evidence="1">Membrane</location>
        <topology evidence="1">Multi-pass membrane protein</topology>
    </subcellularLocation>
</comment>
<dbReference type="PANTHER" id="PTHR31322">
    <property type="entry name" value="E3 UBIQUITIN-PROTEIN LIGASE TM129"/>
    <property type="match status" value="1"/>
</dbReference>
<feature type="transmembrane region" description="Helical" evidence="6">
    <location>
        <begin position="70"/>
        <end position="91"/>
    </location>
</feature>
<evidence type="ECO:0000256" key="1">
    <source>
        <dbReference type="ARBA" id="ARBA00004141"/>
    </source>
</evidence>
<dbReference type="Proteomes" id="UP001620626">
    <property type="component" value="Unassembled WGS sequence"/>
</dbReference>
<comment type="similarity">
    <text evidence="2">Belongs to the TMEM129 family.</text>
</comment>
<gene>
    <name evidence="7" type="ORF">niasHT_019714</name>
</gene>
<evidence type="ECO:0000256" key="4">
    <source>
        <dbReference type="ARBA" id="ARBA00022989"/>
    </source>
</evidence>
<evidence type="ECO:0008006" key="9">
    <source>
        <dbReference type="Google" id="ProtNLM"/>
    </source>
</evidence>
<evidence type="ECO:0000256" key="3">
    <source>
        <dbReference type="ARBA" id="ARBA00022692"/>
    </source>
</evidence>
<organism evidence="7 8">
    <name type="scientific">Heterodera trifolii</name>
    <dbReference type="NCBI Taxonomy" id="157864"/>
    <lineage>
        <taxon>Eukaryota</taxon>
        <taxon>Metazoa</taxon>
        <taxon>Ecdysozoa</taxon>
        <taxon>Nematoda</taxon>
        <taxon>Chromadorea</taxon>
        <taxon>Rhabditida</taxon>
        <taxon>Tylenchina</taxon>
        <taxon>Tylenchomorpha</taxon>
        <taxon>Tylenchoidea</taxon>
        <taxon>Heteroderidae</taxon>
        <taxon>Heteroderinae</taxon>
        <taxon>Heterodera</taxon>
    </lineage>
</organism>
<name>A0ABD2LC00_9BILA</name>
<dbReference type="InterPro" id="IPR018801">
    <property type="entry name" value="TM129"/>
</dbReference>
<protein>
    <recommendedName>
        <fullName evidence="9">Transmembrane protein</fullName>
    </recommendedName>
</protein>
<dbReference type="GO" id="GO:0016020">
    <property type="term" value="C:membrane"/>
    <property type="evidence" value="ECO:0007669"/>
    <property type="project" value="UniProtKB-SubCell"/>
</dbReference>
<dbReference type="PANTHER" id="PTHR31322:SF2">
    <property type="entry name" value="E3 UBIQUITIN-PROTEIN LIGASE TM129"/>
    <property type="match status" value="1"/>
</dbReference>
<accession>A0ABD2LC00</accession>
<evidence type="ECO:0000256" key="5">
    <source>
        <dbReference type="ARBA" id="ARBA00023136"/>
    </source>
</evidence>
<dbReference type="Pfam" id="PF10272">
    <property type="entry name" value="Tmpp129"/>
    <property type="match status" value="1"/>
</dbReference>
<feature type="transmembrane region" description="Helical" evidence="6">
    <location>
        <begin position="103"/>
        <end position="125"/>
    </location>
</feature>
<keyword evidence="4 6" id="KW-1133">Transmembrane helix</keyword>
<evidence type="ECO:0000313" key="7">
    <source>
        <dbReference type="EMBL" id="KAL3112740.1"/>
    </source>
</evidence>
<feature type="transmembrane region" description="Helical" evidence="6">
    <location>
        <begin position="12"/>
        <end position="34"/>
    </location>
</feature>
<comment type="caution">
    <text evidence="7">The sequence shown here is derived from an EMBL/GenBank/DDBJ whole genome shotgun (WGS) entry which is preliminary data.</text>
</comment>
<evidence type="ECO:0000256" key="2">
    <source>
        <dbReference type="ARBA" id="ARBA00007332"/>
    </source>
</evidence>
<keyword evidence="8" id="KW-1185">Reference proteome</keyword>
<evidence type="ECO:0000313" key="8">
    <source>
        <dbReference type="Proteomes" id="UP001620626"/>
    </source>
</evidence>
<keyword evidence="3 6" id="KW-0812">Transmembrane</keyword>
<evidence type="ECO:0000256" key="6">
    <source>
        <dbReference type="SAM" id="Phobius"/>
    </source>
</evidence>
<dbReference type="EMBL" id="JBICBT010000464">
    <property type="protein sequence ID" value="KAL3112740.1"/>
    <property type="molecule type" value="Genomic_DNA"/>
</dbReference>
<proteinExistence type="inferred from homology"/>